<sequence length="463" mass="52899">MATTELYHWIVKAVKDPLHFVLVPLLDLIYKSLRLIAHYFIQPWMKMWHRLNDNIPESKLSRQLSNAKSYDDWCDKAYELDRLLKNDRWKQQPVSKLYDYKLITSRLDHLCKARQANDADSMVYLLRGGLLRNFGGISDRKLFTHSYLGTKQMIEDYMDEVVTQIEYVESSPDLDPQIKMKFFSDTRQGFGRSALVLQGASAFALYHIGVVKALNEQGLLPRIISGSAVSAMIASLICIHTDDELPHILQPDGINLTAFSQKSDKGHFKRRVTRLLKYGYLMDMKVLQECVRANVGDLTFELIWSAACCSTASAGLFSGCDLLAKDNDGNIVKWNSSDVIWNPWAETTSSESEAPLHRLSELFNVNHFIVSQASTYAMPFISPHGNLRQDSIWNKLVYVVGSEIRHRLYQLDQFRVLPSIFRGLIELKMSGNVMITPKLTLSDYPWRKVDLAPNLADSNSLHD</sequence>
<proteinExistence type="predicted"/>
<dbReference type="InterPro" id="IPR002641">
    <property type="entry name" value="PNPLA_dom"/>
</dbReference>
<keyword evidence="7" id="KW-1185">Reference proteome</keyword>
<dbReference type="InterPro" id="IPR050301">
    <property type="entry name" value="NTE"/>
</dbReference>
<evidence type="ECO:0000259" key="5">
    <source>
        <dbReference type="PROSITE" id="PS51635"/>
    </source>
</evidence>
<dbReference type="SUPFAM" id="SSF52151">
    <property type="entry name" value="FabD/lysophospholipase-like"/>
    <property type="match status" value="1"/>
</dbReference>
<dbReference type="InterPro" id="IPR016035">
    <property type="entry name" value="Acyl_Trfase/lysoPLipase"/>
</dbReference>
<name>A0A168SDI8_ABSGL</name>
<dbReference type="OrthoDB" id="10049244at2759"/>
<evidence type="ECO:0000256" key="2">
    <source>
        <dbReference type="ARBA" id="ARBA00022963"/>
    </source>
</evidence>
<keyword evidence="2" id="KW-0442">Lipid degradation</keyword>
<evidence type="ECO:0000313" key="6">
    <source>
        <dbReference type="EMBL" id="SAM08278.1"/>
    </source>
</evidence>
<dbReference type="STRING" id="4829.A0A168SDI8"/>
<dbReference type="PANTHER" id="PTHR14226">
    <property type="entry name" value="NEUROPATHY TARGET ESTERASE/SWISS CHEESE D.MELANOGASTER"/>
    <property type="match status" value="1"/>
</dbReference>
<accession>A0A168SDI8</accession>
<dbReference type="GO" id="GO:0016042">
    <property type="term" value="P:lipid catabolic process"/>
    <property type="evidence" value="ECO:0007669"/>
    <property type="project" value="UniProtKB-KW"/>
</dbReference>
<dbReference type="Proteomes" id="UP000078561">
    <property type="component" value="Unassembled WGS sequence"/>
</dbReference>
<dbReference type="InParanoid" id="A0A168SDI8"/>
<feature type="domain" description="PNPLA" evidence="5">
    <location>
        <begin position="195"/>
        <end position="374"/>
    </location>
</feature>
<dbReference type="InterPro" id="IPR021771">
    <property type="entry name" value="Triacylglycerol_lipase_N"/>
</dbReference>
<evidence type="ECO:0000256" key="1">
    <source>
        <dbReference type="ARBA" id="ARBA00022801"/>
    </source>
</evidence>
<dbReference type="GO" id="GO:0004806">
    <property type="term" value="F:triacylglycerol lipase activity"/>
    <property type="evidence" value="ECO:0007669"/>
    <property type="project" value="InterPro"/>
</dbReference>
<dbReference type="PROSITE" id="PS51635">
    <property type="entry name" value="PNPLA"/>
    <property type="match status" value="1"/>
</dbReference>
<keyword evidence="1" id="KW-0378">Hydrolase</keyword>
<protein>
    <recommendedName>
        <fullName evidence="5">PNPLA domain-containing protein</fullName>
    </recommendedName>
</protein>
<reference evidence="6" key="1">
    <citation type="submission" date="2016-04" db="EMBL/GenBank/DDBJ databases">
        <authorList>
            <person name="Evans L.H."/>
            <person name="Alamgir A."/>
            <person name="Owens N."/>
            <person name="Weber N.D."/>
            <person name="Virtaneva K."/>
            <person name="Barbian K."/>
            <person name="Babar A."/>
            <person name="Rosenke K."/>
        </authorList>
    </citation>
    <scope>NUCLEOTIDE SEQUENCE [LARGE SCALE GENOMIC DNA]</scope>
    <source>
        <strain evidence="6">CBS 101.48</strain>
    </source>
</reference>
<evidence type="ECO:0000256" key="4">
    <source>
        <dbReference type="PROSITE-ProRule" id="PRU01161"/>
    </source>
</evidence>
<dbReference type="FunCoup" id="A0A168SDI8">
    <property type="interactions" value="32"/>
</dbReference>
<dbReference type="Gene3D" id="3.40.1090.10">
    <property type="entry name" value="Cytosolic phospholipase A2 catalytic domain"/>
    <property type="match status" value="1"/>
</dbReference>
<organism evidence="6">
    <name type="scientific">Absidia glauca</name>
    <name type="common">Pin mould</name>
    <dbReference type="NCBI Taxonomy" id="4829"/>
    <lineage>
        <taxon>Eukaryota</taxon>
        <taxon>Fungi</taxon>
        <taxon>Fungi incertae sedis</taxon>
        <taxon>Mucoromycota</taxon>
        <taxon>Mucoromycotina</taxon>
        <taxon>Mucoromycetes</taxon>
        <taxon>Mucorales</taxon>
        <taxon>Cunninghamellaceae</taxon>
        <taxon>Absidia</taxon>
    </lineage>
</organism>
<keyword evidence="3" id="KW-0443">Lipid metabolism</keyword>
<dbReference type="PANTHER" id="PTHR14226:SF44">
    <property type="entry name" value="TRIACYLGLYCEROL LIPASE 3"/>
    <property type="match status" value="1"/>
</dbReference>
<evidence type="ECO:0000313" key="7">
    <source>
        <dbReference type="Proteomes" id="UP000078561"/>
    </source>
</evidence>
<dbReference type="Pfam" id="PF11815">
    <property type="entry name" value="DUF3336"/>
    <property type="match status" value="1"/>
</dbReference>
<comment type="caution">
    <text evidence="4">Lacks conserved residue(s) required for the propagation of feature annotation.</text>
</comment>
<dbReference type="GO" id="GO:0006641">
    <property type="term" value="P:triglyceride metabolic process"/>
    <property type="evidence" value="ECO:0007669"/>
    <property type="project" value="UniProtKB-ARBA"/>
</dbReference>
<gene>
    <name evidence="6" type="primary">ABSGL_13940.1 scaffold 14340</name>
</gene>
<evidence type="ECO:0000256" key="3">
    <source>
        <dbReference type="ARBA" id="ARBA00023098"/>
    </source>
</evidence>
<dbReference type="EMBL" id="LT554889">
    <property type="protein sequence ID" value="SAM08278.1"/>
    <property type="molecule type" value="Genomic_DNA"/>
</dbReference>
<dbReference type="Pfam" id="PF01734">
    <property type="entry name" value="Patatin"/>
    <property type="match status" value="1"/>
</dbReference>
<dbReference type="AlphaFoldDB" id="A0A168SDI8"/>